<accession>A0A2Z6QWJ2</accession>
<dbReference type="Proteomes" id="UP000247702">
    <property type="component" value="Unassembled WGS sequence"/>
</dbReference>
<name>A0A2Z6QWJ2_9GLOM</name>
<evidence type="ECO:0008006" key="5">
    <source>
        <dbReference type="Google" id="ProtNLM"/>
    </source>
</evidence>
<protein>
    <recommendedName>
        <fullName evidence="5">Jacalin-type lectin domain-containing protein</fullName>
    </recommendedName>
</protein>
<evidence type="ECO:0000256" key="1">
    <source>
        <dbReference type="SAM" id="Coils"/>
    </source>
</evidence>
<reference evidence="3 4" key="1">
    <citation type="submission" date="2017-11" db="EMBL/GenBank/DDBJ databases">
        <title>The genome of Rhizophagus clarus HR1 reveals common genetic basis of auxotrophy among arbuscular mycorrhizal fungi.</title>
        <authorList>
            <person name="Kobayashi Y."/>
        </authorList>
    </citation>
    <scope>NUCLEOTIDE SEQUENCE [LARGE SCALE GENOMIC DNA]</scope>
    <source>
        <strain evidence="3 4">HR1</strain>
    </source>
</reference>
<organism evidence="3 4">
    <name type="scientific">Rhizophagus clarus</name>
    <dbReference type="NCBI Taxonomy" id="94130"/>
    <lineage>
        <taxon>Eukaryota</taxon>
        <taxon>Fungi</taxon>
        <taxon>Fungi incertae sedis</taxon>
        <taxon>Mucoromycota</taxon>
        <taxon>Glomeromycotina</taxon>
        <taxon>Glomeromycetes</taxon>
        <taxon>Glomerales</taxon>
        <taxon>Glomeraceae</taxon>
        <taxon>Rhizophagus</taxon>
    </lineage>
</organism>
<feature type="coiled-coil region" evidence="1">
    <location>
        <begin position="364"/>
        <end position="391"/>
    </location>
</feature>
<proteinExistence type="predicted"/>
<dbReference type="AlphaFoldDB" id="A0A2Z6QWJ2"/>
<feature type="transmembrane region" description="Helical" evidence="2">
    <location>
        <begin position="88"/>
        <end position="109"/>
    </location>
</feature>
<dbReference type="Gene3D" id="2.100.10.30">
    <property type="entry name" value="Jacalin-like lectin domain"/>
    <property type="match status" value="1"/>
</dbReference>
<comment type="caution">
    <text evidence="3">The sequence shown here is derived from an EMBL/GenBank/DDBJ whole genome shotgun (WGS) entry which is preliminary data.</text>
</comment>
<dbReference type="SUPFAM" id="SSF51101">
    <property type="entry name" value="Mannose-binding lectins"/>
    <property type="match status" value="1"/>
</dbReference>
<keyword evidence="1" id="KW-0175">Coiled coil</keyword>
<keyword evidence="2" id="KW-0812">Transmembrane</keyword>
<dbReference type="EMBL" id="BEXD01000134">
    <property type="protein sequence ID" value="GBB84606.1"/>
    <property type="molecule type" value="Genomic_DNA"/>
</dbReference>
<dbReference type="InterPro" id="IPR036404">
    <property type="entry name" value="Jacalin-like_lectin_dom_sf"/>
</dbReference>
<sequence>MVHLSSKKNILIITITKLLIKKKISLTKARLFEKMHTKHEDILSNRDSKEKKLNQYDFEGESSTLRQRRPNIERVIIERDNNPQPDSFSLISLIPKICFVIFLIGSIYYCYIQFGQNGNPFEQDYKDNPFVLNHKDYKDEDFKESDIASFQMNKFRVALRHLGVVMAKSDIIASNGHSISKVLFNLDGYVQDTSDKLNDFSHQSDKFFWILTNEMNAIGRAIKREAKDLFEHLSDDAVNFIHMRLSNIDKQITPFQDKLAAVIQAILQVQNSADNTQGYLTDGEREAQQILKKHWKGNIADYTERKKAESELVQIRFILKMLKDIAPNLINFESFLKIYRIKIQELSTEIEFKGAEKKITEEDTAFLKKAVADLKEKYAQLNSAAKKLGSKPIESYYIEDEMNSKNRDCTEFRALLKSSNAYLERIKIWSSDVVNAIAFIYTDGTTGLYGLPNDSEPYIFKWNDNEKIRCINVRIGAVLYAIQFETNQNRISDWVGGNKGDSYVVHSIFPSIGIHGSFSRQLCNIGIISH</sequence>
<keyword evidence="4" id="KW-1185">Reference proteome</keyword>
<gene>
    <name evidence="3" type="ORF">RclHR1_11180007</name>
</gene>
<evidence type="ECO:0000313" key="4">
    <source>
        <dbReference type="Proteomes" id="UP000247702"/>
    </source>
</evidence>
<evidence type="ECO:0000313" key="3">
    <source>
        <dbReference type="EMBL" id="GBB84606.1"/>
    </source>
</evidence>
<evidence type="ECO:0000256" key="2">
    <source>
        <dbReference type="SAM" id="Phobius"/>
    </source>
</evidence>
<keyword evidence="2" id="KW-1133">Transmembrane helix</keyword>
<keyword evidence="2" id="KW-0472">Membrane</keyword>